<organism evidence="3 4">
    <name type="scientific">Halalkalicoccus tibetensis</name>
    <dbReference type="NCBI Taxonomy" id="175632"/>
    <lineage>
        <taxon>Archaea</taxon>
        <taxon>Methanobacteriati</taxon>
        <taxon>Methanobacteriota</taxon>
        <taxon>Stenosarchaea group</taxon>
        <taxon>Halobacteria</taxon>
        <taxon>Halobacteriales</taxon>
        <taxon>Halococcaceae</taxon>
        <taxon>Halalkalicoccus</taxon>
    </lineage>
</organism>
<evidence type="ECO:0000313" key="4">
    <source>
        <dbReference type="Proteomes" id="UP001596312"/>
    </source>
</evidence>
<comment type="caution">
    <text evidence="3">The sequence shown here is derived from an EMBL/GenBank/DDBJ whole genome shotgun (WGS) entry which is preliminary data.</text>
</comment>
<feature type="transmembrane region" description="Helical" evidence="1">
    <location>
        <begin position="62"/>
        <end position="81"/>
    </location>
</feature>
<keyword evidence="1" id="KW-1133">Transmembrane helix</keyword>
<dbReference type="InterPro" id="IPR058528">
    <property type="entry name" value="DUF8215"/>
</dbReference>
<proteinExistence type="predicted"/>
<dbReference type="EMBL" id="JBHSXQ010000001">
    <property type="protein sequence ID" value="MFC6904256.1"/>
    <property type="molecule type" value="Genomic_DNA"/>
</dbReference>
<feature type="transmembrane region" description="Helical" evidence="1">
    <location>
        <begin position="35"/>
        <end position="56"/>
    </location>
</feature>
<keyword evidence="1" id="KW-0812">Transmembrane</keyword>
<evidence type="ECO:0000313" key="3">
    <source>
        <dbReference type="EMBL" id="MFC6904256.1"/>
    </source>
</evidence>
<dbReference type="Proteomes" id="UP001596312">
    <property type="component" value="Unassembled WGS sequence"/>
</dbReference>
<reference evidence="3 4" key="1">
    <citation type="journal article" date="2019" name="Int. J. Syst. Evol. Microbiol.">
        <title>The Global Catalogue of Microorganisms (GCM) 10K type strain sequencing project: providing services to taxonomists for standard genome sequencing and annotation.</title>
        <authorList>
            <consortium name="The Broad Institute Genomics Platform"/>
            <consortium name="The Broad Institute Genome Sequencing Center for Infectious Disease"/>
            <person name="Wu L."/>
            <person name="Ma J."/>
        </authorList>
    </citation>
    <scope>NUCLEOTIDE SEQUENCE [LARGE SCALE GENOMIC DNA]</scope>
    <source>
        <strain evidence="3 4">CGMCC 1.3240</strain>
    </source>
</reference>
<keyword evidence="4" id="KW-1185">Reference proteome</keyword>
<evidence type="ECO:0000256" key="1">
    <source>
        <dbReference type="SAM" id="Phobius"/>
    </source>
</evidence>
<evidence type="ECO:0000259" key="2">
    <source>
        <dbReference type="Pfam" id="PF26650"/>
    </source>
</evidence>
<gene>
    <name evidence="3" type="ORF">ACFQGH_03490</name>
</gene>
<feature type="domain" description="DUF8215" evidence="2">
    <location>
        <begin position="2"/>
        <end position="83"/>
    </location>
</feature>
<dbReference type="AlphaFoldDB" id="A0ABD5UZW2"/>
<dbReference type="Pfam" id="PF26650">
    <property type="entry name" value="DUF8215"/>
    <property type="match status" value="1"/>
</dbReference>
<keyword evidence="1" id="KW-0472">Membrane</keyword>
<name>A0ABD5UZW2_9EURY</name>
<sequence>MTLVATAIHTGLVRPLVTDTLGWVSITPALVGLRLVYYNLTLLAASYGSVALAALVGYPPAAFASAVGVSGLAMLAFPRLAETVARQRAR</sequence>
<protein>
    <recommendedName>
        <fullName evidence="2">DUF8215 domain-containing protein</fullName>
    </recommendedName>
</protein>
<dbReference type="RefSeq" id="WP_340602763.1">
    <property type="nucleotide sequence ID" value="NZ_JBBMXV010000001.1"/>
</dbReference>
<accession>A0ABD5UZW2</accession>